<dbReference type="PANTHER" id="PTHR43155:SF2">
    <property type="entry name" value="CYCLIC DI-GMP PHOSPHODIESTERASE PA4108"/>
    <property type="match status" value="1"/>
</dbReference>
<dbReference type="InterPro" id="IPR003607">
    <property type="entry name" value="HD/PDEase_dom"/>
</dbReference>
<dbReference type="Pfam" id="PF13487">
    <property type="entry name" value="HD_5"/>
    <property type="match status" value="1"/>
</dbReference>
<reference evidence="2 3" key="1">
    <citation type="submission" date="2020-08" db="EMBL/GenBank/DDBJ databases">
        <title>Genomic Encyclopedia of Type Strains, Phase IV (KMG-IV): sequencing the most valuable type-strain genomes for metagenomic binning, comparative biology and taxonomic classification.</title>
        <authorList>
            <person name="Goeker M."/>
        </authorList>
    </citation>
    <scope>NUCLEOTIDE SEQUENCE [LARGE SCALE GENOMIC DNA]</scope>
    <source>
        <strain evidence="2 3">DSM 21319</strain>
    </source>
</reference>
<dbReference type="Gene3D" id="1.10.3210.10">
    <property type="entry name" value="Hypothetical protein af1432"/>
    <property type="match status" value="1"/>
</dbReference>
<dbReference type="PANTHER" id="PTHR43155">
    <property type="entry name" value="CYCLIC DI-GMP PHOSPHODIESTERASE PA4108-RELATED"/>
    <property type="match status" value="1"/>
</dbReference>
<dbReference type="InterPro" id="IPR021812">
    <property type="entry name" value="DUF3391"/>
</dbReference>
<dbReference type="EMBL" id="JACHIK010000004">
    <property type="protein sequence ID" value="MBB5042371.1"/>
    <property type="molecule type" value="Genomic_DNA"/>
</dbReference>
<dbReference type="SMART" id="SM00471">
    <property type="entry name" value="HDc"/>
    <property type="match status" value="1"/>
</dbReference>
<dbReference type="InterPro" id="IPR037522">
    <property type="entry name" value="HD_GYP_dom"/>
</dbReference>
<dbReference type="SUPFAM" id="SSF109604">
    <property type="entry name" value="HD-domain/PDEase-like"/>
    <property type="match status" value="1"/>
</dbReference>
<organism evidence="2 3">
    <name type="scientific">Shinella fusca</name>
    <dbReference type="NCBI Taxonomy" id="544480"/>
    <lineage>
        <taxon>Bacteria</taxon>
        <taxon>Pseudomonadati</taxon>
        <taxon>Pseudomonadota</taxon>
        <taxon>Alphaproteobacteria</taxon>
        <taxon>Hyphomicrobiales</taxon>
        <taxon>Rhizobiaceae</taxon>
        <taxon>Shinella</taxon>
    </lineage>
</organism>
<proteinExistence type="predicted"/>
<dbReference type="Pfam" id="PF11871">
    <property type="entry name" value="DUF3391"/>
    <property type="match status" value="1"/>
</dbReference>
<keyword evidence="3" id="KW-1185">Reference proteome</keyword>
<feature type="domain" description="HD-GYP" evidence="1">
    <location>
        <begin position="128"/>
        <end position="320"/>
    </location>
</feature>
<comment type="caution">
    <text evidence="2">The sequence shown here is derived from an EMBL/GenBank/DDBJ whole genome shotgun (WGS) entry which is preliminary data.</text>
</comment>
<gene>
    <name evidence="2" type="ORF">HNQ66_001767</name>
</gene>
<accession>A0A7W7YU22</accession>
<dbReference type="RefSeq" id="WP_184143153.1">
    <property type="nucleotide sequence ID" value="NZ_JACHIK010000004.1"/>
</dbReference>
<evidence type="ECO:0000313" key="3">
    <source>
        <dbReference type="Proteomes" id="UP000535406"/>
    </source>
</evidence>
<evidence type="ECO:0000313" key="2">
    <source>
        <dbReference type="EMBL" id="MBB5042371.1"/>
    </source>
</evidence>
<name>A0A7W7YU22_9HYPH</name>
<dbReference type="AlphaFoldDB" id="A0A7W7YU22"/>
<protein>
    <submittedName>
        <fullName evidence="2">HD-GYP domain-containing protein (C-di-GMP phosphodiesterase class II)</fullName>
    </submittedName>
</protein>
<dbReference type="PROSITE" id="PS51832">
    <property type="entry name" value="HD_GYP"/>
    <property type="match status" value="1"/>
</dbReference>
<dbReference type="Proteomes" id="UP000535406">
    <property type="component" value="Unassembled WGS sequence"/>
</dbReference>
<sequence length="320" mass="35245">MKKRVQISHICVGMYIEELEDRSHSRLDNRQFLITSETELKVVLASKAMSAVINTSKGKDVVEETAPAWNVVRSRFEVELDATFPASELQQARKCIETTRPLIKRVFCDAQRNGTFDFDSAQAVVETIMSDALQCASALIATTKLKEHDEGTFLHCLAVSALMIAFGRSLELEEEMIRDLGLGGLVHDIGKATIPLAILNKPGKLTAAEFALVREHPVRGAALLRGVPGISQTVTGICLYHHEKHDGAGYPFGLKDEAIPLAARIAAICDVYDAMVTDRPYKRGWSQSQAIAMMLDSHGHFDRSLLKRFVSQLVVGGSLR</sequence>
<dbReference type="GO" id="GO:0008081">
    <property type="term" value="F:phosphoric diester hydrolase activity"/>
    <property type="evidence" value="ECO:0007669"/>
    <property type="project" value="UniProtKB-ARBA"/>
</dbReference>
<dbReference type="CDD" id="cd00077">
    <property type="entry name" value="HDc"/>
    <property type="match status" value="1"/>
</dbReference>
<evidence type="ECO:0000259" key="1">
    <source>
        <dbReference type="PROSITE" id="PS51832"/>
    </source>
</evidence>